<organism evidence="1 2">
    <name type="scientific">Azospirillum humicireducens</name>
    <dbReference type="NCBI Taxonomy" id="1226968"/>
    <lineage>
        <taxon>Bacteria</taxon>
        <taxon>Pseudomonadati</taxon>
        <taxon>Pseudomonadota</taxon>
        <taxon>Alphaproteobacteria</taxon>
        <taxon>Rhodospirillales</taxon>
        <taxon>Azospirillaceae</taxon>
        <taxon>Azospirillum</taxon>
    </lineage>
</organism>
<dbReference type="AlphaFoldDB" id="A0A2R4VQS1"/>
<evidence type="ECO:0008006" key="3">
    <source>
        <dbReference type="Google" id="ProtNLM"/>
    </source>
</evidence>
<gene>
    <name evidence="1" type="ORF">A6A40_17265</name>
</gene>
<keyword evidence="2" id="KW-1185">Reference proteome</keyword>
<dbReference type="KEGG" id="ahu:A6A40_17265"/>
<reference evidence="1 2" key="1">
    <citation type="submission" date="2018-04" db="EMBL/GenBank/DDBJ databases">
        <title>Complete genome sequence of the nitrogen-fixing bacterium Azospirillum humicireducens type strain SgZ-5.</title>
        <authorList>
            <person name="Yu Z."/>
        </authorList>
    </citation>
    <scope>NUCLEOTIDE SEQUENCE [LARGE SCALE GENOMIC DNA]</scope>
    <source>
        <strain evidence="1 2">SgZ-5</strain>
        <plasmid evidence="1 2">pYZ1</plasmid>
    </source>
</reference>
<evidence type="ECO:0000313" key="1">
    <source>
        <dbReference type="EMBL" id="AWB06803.1"/>
    </source>
</evidence>
<dbReference type="RefSeq" id="WP_108547109.1">
    <property type="nucleotide sequence ID" value="NZ_CP028902.1"/>
</dbReference>
<evidence type="ECO:0000313" key="2">
    <source>
        <dbReference type="Proteomes" id="UP000077405"/>
    </source>
</evidence>
<dbReference type="OrthoDB" id="7210668at2"/>
<geneLocation type="plasmid" evidence="1 2">
    <name>pYZ1</name>
</geneLocation>
<name>A0A2R4VQS1_9PROT</name>
<keyword evidence="1" id="KW-0614">Plasmid</keyword>
<accession>A0A2R4VQS1</accession>
<protein>
    <recommendedName>
        <fullName evidence="3">DUF3486 domain-containing protein</fullName>
    </recommendedName>
</protein>
<dbReference type="Pfam" id="PF11985">
    <property type="entry name" value="Phage_Mu_Gp27"/>
    <property type="match status" value="1"/>
</dbReference>
<proteinExistence type="predicted"/>
<dbReference type="InterPro" id="IPR021874">
    <property type="entry name" value="Phage_Mu_Gp27"/>
</dbReference>
<dbReference type="Proteomes" id="UP000077405">
    <property type="component" value="Plasmid pYZ1"/>
</dbReference>
<sequence>MARSTLDKLPKEIREELGRLREDGWTIDELLSKLQELRAAGRHDLDVSRSAVGRYVQGIDKVGEQLRQSRAMAEALVRQLGDEPDTKVARLNIELGHSLIMNLMTGMAGGGAEGEDGQQSVQLDPEQVMFLTSSIQKLASARKTDAELILRLQTEADKRAIAAMEATAKRKGLSADTIADIKKDFLGIRKAS</sequence>
<dbReference type="EMBL" id="CP028902">
    <property type="protein sequence ID" value="AWB06803.1"/>
    <property type="molecule type" value="Genomic_DNA"/>
</dbReference>